<dbReference type="EMBL" id="VYXB01003981">
    <property type="protein sequence ID" value="NWS15009.1"/>
    <property type="molecule type" value="Genomic_DNA"/>
</dbReference>
<keyword evidence="11" id="KW-1185">Reference proteome</keyword>
<evidence type="ECO:0000256" key="1">
    <source>
        <dbReference type="ARBA" id="ARBA00004514"/>
    </source>
</evidence>
<dbReference type="CDD" id="cd01479">
    <property type="entry name" value="Sec24-like"/>
    <property type="match status" value="1"/>
</dbReference>
<dbReference type="InterPro" id="IPR012990">
    <property type="entry name" value="Beta-sandwich_Sec23_24"/>
</dbReference>
<name>A0A7K5D523_9TYRA</name>
<evidence type="ECO:0000256" key="3">
    <source>
        <dbReference type="ARBA" id="ARBA00022448"/>
    </source>
</evidence>
<dbReference type="PANTHER" id="PTHR13803">
    <property type="entry name" value="SEC24-RELATED PROTEIN"/>
    <property type="match status" value="1"/>
</dbReference>
<dbReference type="Pfam" id="PF04811">
    <property type="entry name" value="Sec23_trunk"/>
    <property type="match status" value="1"/>
</dbReference>
<evidence type="ECO:0000259" key="6">
    <source>
        <dbReference type="Pfam" id="PF04810"/>
    </source>
</evidence>
<evidence type="ECO:0000256" key="4">
    <source>
        <dbReference type="ARBA" id="ARBA00022927"/>
    </source>
</evidence>
<protein>
    <submittedName>
        <fullName evidence="10">SC24D protein</fullName>
    </submittedName>
</protein>
<feature type="non-terminal residue" evidence="10">
    <location>
        <position position="896"/>
    </location>
</feature>
<dbReference type="FunFam" id="2.60.40.1670:FF:000004">
    <property type="entry name" value="SEC24 homolog D, COPII coat complex component"/>
    <property type="match status" value="1"/>
</dbReference>
<dbReference type="InterPro" id="IPR041742">
    <property type="entry name" value="Sec24-like_trunk_dom"/>
</dbReference>
<gene>
    <name evidence="10" type="primary">Sec24d</name>
    <name evidence="10" type="ORF">PACMIN_R02454</name>
</gene>
<feature type="compositionally biased region" description="Polar residues" evidence="5">
    <location>
        <begin position="107"/>
        <end position="139"/>
    </location>
</feature>
<dbReference type="InterPro" id="IPR050550">
    <property type="entry name" value="SEC23_SEC24_subfamily"/>
</dbReference>
<dbReference type="Pfam" id="PF04810">
    <property type="entry name" value="zf-Sec23_Sec24"/>
    <property type="match status" value="1"/>
</dbReference>
<dbReference type="InterPro" id="IPR006895">
    <property type="entry name" value="Znf_Sec23_Sec24"/>
</dbReference>
<dbReference type="InterPro" id="IPR036465">
    <property type="entry name" value="vWFA_dom_sf"/>
</dbReference>
<dbReference type="Gene3D" id="2.30.30.380">
    <property type="entry name" value="Zn-finger domain of Sec23/24"/>
    <property type="match status" value="1"/>
</dbReference>
<keyword evidence="3" id="KW-0813">Transport</keyword>
<dbReference type="FunFam" id="3.40.50.410:FF:000020">
    <property type="entry name" value="protein transport protein Sec24D isoform X1"/>
    <property type="match status" value="1"/>
</dbReference>
<dbReference type="GO" id="GO:0000149">
    <property type="term" value="F:SNARE binding"/>
    <property type="evidence" value="ECO:0007669"/>
    <property type="project" value="TreeGrafter"/>
</dbReference>
<proteinExistence type="inferred from homology"/>
<dbReference type="SUPFAM" id="SSF81811">
    <property type="entry name" value="Helical domain of Sec23/24"/>
    <property type="match status" value="1"/>
</dbReference>
<comment type="similarity">
    <text evidence="2">Belongs to the SEC23/SEC24 family. SEC24 subfamily.</text>
</comment>
<dbReference type="GO" id="GO:0030127">
    <property type="term" value="C:COPII vesicle coat"/>
    <property type="evidence" value="ECO:0007669"/>
    <property type="project" value="InterPro"/>
</dbReference>
<dbReference type="Pfam" id="PF08033">
    <property type="entry name" value="Sec23_BS"/>
    <property type="match status" value="1"/>
</dbReference>
<dbReference type="GO" id="GO:0070971">
    <property type="term" value="C:endoplasmic reticulum exit site"/>
    <property type="evidence" value="ECO:0007669"/>
    <property type="project" value="TreeGrafter"/>
</dbReference>
<dbReference type="Gene3D" id="1.20.120.730">
    <property type="entry name" value="Sec23/Sec24 helical domain"/>
    <property type="match status" value="1"/>
</dbReference>
<dbReference type="InterPro" id="IPR006900">
    <property type="entry name" value="Sec23/24_helical_dom"/>
</dbReference>
<evidence type="ECO:0000259" key="9">
    <source>
        <dbReference type="Pfam" id="PF08033"/>
    </source>
</evidence>
<sequence length="896" mass="97562">MSQQGYVAAPPYSQSQPGVGGFGSPSSSLHYGHYGDPNSLYSAPQPGVSKSTVPFGSSAPVGPPPAGAHQLSQTNLQNGPGTPGQQPHRFQGPPPPANTGASYPPYSHQSQPAFPNAASASSTAQLAEQLNSMQINNYGPGTAPSPGHPASFQSPRLPPPPTQQPMVLPPAPQVPPPPARSVNGLCAQPSLPPMATQGGIPGPVPPNPNLQQLPGQPPGPGYHPQQANYGPQMAGSQLSYPGAFPGGPAQLSGPQQKKLDPDSIPSPIQVIENDKAARGGQVYATNTRGQVPPLVTTDCVIQDQGHASPRYIRCTTYCFPLTSDMAKQTRIPLAAVIQPFAQVPPDETPLYLVNHGETGPIRCNRCKAYMCPFMQFIEGGRRYQCGFCSCINDVPSFFFQHLDHMGRRIDHYERPELSLGSYEYVATLDYCRDKKPPNPPAYIFMIDVSYRNIKSGLVKLICNELKTLLDKLPREEQEESSAIRVGFVTYNKVLHFFNVKSSLAQPQMMVVTDVSEVFVPLLDGFLVDFEESRSVVTNLLDQIPELFADTNESETIFAPVIQAGMEALKAAGRAGKLFLFHSSLPTAEAPGKLKNRDDKKLLNTDREKTLFQPQGNCYEALARDCVANGCCVNLFLFPNQYVDVASVGLVTMYTGGTLYKYNNFQLDGDSPQFLSDLRKDIGKKMGFDATMRVRTSTGFRATEFLGAIYMNNTTDIEMAAVDCDKAVTVEFKHDDKLNEDTGALIQCALLYTTVSGQRRIRIHNMGLNCSAQLADIYRACETDALINFFAKSAFKAILSQPLKTVRDILVNQTAHMLACYKKNCASPATVSQLILPDTMKVLPVYMNCLLKSCVLVGRAEIPTDERAFHRQLVMAMGVADTQLFFYPLLLPIVSLE</sequence>
<dbReference type="InterPro" id="IPR006896">
    <property type="entry name" value="Sec23/24_trunk_dom"/>
</dbReference>
<dbReference type="SUPFAM" id="SSF81995">
    <property type="entry name" value="beta-sandwich domain of Sec23/24"/>
    <property type="match status" value="2"/>
</dbReference>
<comment type="caution">
    <text evidence="10">The sequence shown here is derived from an EMBL/GenBank/DDBJ whole genome shotgun (WGS) entry which is preliminary data.</text>
</comment>
<dbReference type="AlphaFoldDB" id="A0A7K5D523"/>
<dbReference type="GO" id="GO:0005829">
    <property type="term" value="C:cytosol"/>
    <property type="evidence" value="ECO:0007669"/>
    <property type="project" value="UniProtKB-SubCell"/>
</dbReference>
<feature type="domain" description="Sec23/Sec24 helical" evidence="8">
    <location>
        <begin position="782"/>
        <end position="881"/>
    </location>
</feature>
<dbReference type="SUPFAM" id="SSF53300">
    <property type="entry name" value="vWA-like"/>
    <property type="match status" value="1"/>
</dbReference>
<accession>A0A7K5D523</accession>
<dbReference type="GO" id="GO:0008270">
    <property type="term" value="F:zinc ion binding"/>
    <property type="evidence" value="ECO:0007669"/>
    <property type="project" value="InterPro"/>
</dbReference>
<feature type="domain" description="Sec23/Sec24 beta-sandwich" evidence="9">
    <location>
        <begin position="686"/>
        <end position="769"/>
    </location>
</feature>
<evidence type="ECO:0000259" key="8">
    <source>
        <dbReference type="Pfam" id="PF04815"/>
    </source>
</evidence>
<dbReference type="Proteomes" id="UP000525089">
    <property type="component" value="Unassembled WGS sequence"/>
</dbReference>
<dbReference type="Pfam" id="PF04815">
    <property type="entry name" value="Sec23_helical"/>
    <property type="match status" value="1"/>
</dbReference>
<feature type="non-terminal residue" evidence="10">
    <location>
        <position position="1"/>
    </location>
</feature>
<feature type="compositionally biased region" description="Polar residues" evidence="5">
    <location>
        <begin position="70"/>
        <end position="85"/>
    </location>
</feature>
<dbReference type="Gene3D" id="3.40.50.410">
    <property type="entry name" value="von Willebrand factor, type A domain"/>
    <property type="match status" value="1"/>
</dbReference>
<dbReference type="GO" id="GO:0006886">
    <property type="term" value="P:intracellular protein transport"/>
    <property type="evidence" value="ECO:0007669"/>
    <property type="project" value="InterPro"/>
</dbReference>
<keyword evidence="4" id="KW-0653">Protein transport</keyword>
<dbReference type="Gene3D" id="2.60.40.1670">
    <property type="entry name" value="beta-sandwich domain of Sec23/24"/>
    <property type="match status" value="1"/>
</dbReference>
<reference evidence="10 11" key="1">
    <citation type="submission" date="2019-09" db="EMBL/GenBank/DDBJ databases">
        <title>Bird 10,000 Genomes (B10K) Project - Family phase.</title>
        <authorList>
            <person name="Zhang G."/>
        </authorList>
    </citation>
    <scope>NUCLEOTIDE SEQUENCE [LARGE SCALE GENOMIC DNA]</scope>
    <source>
        <strain evidence="10">B10K-DU-001-72</strain>
        <tissue evidence="10">Muscle</tissue>
    </source>
</reference>
<feature type="domain" description="Zinc finger Sec23/Sec24-type" evidence="6">
    <location>
        <begin position="360"/>
        <end position="397"/>
    </location>
</feature>
<evidence type="ECO:0000313" key="10">
    <source>
        <dbReference type="EMBL" id="NWS15009.1"/>
    </source>
</evidence>
<evidence type="ECO:0000259" key="7">
    <source>
        <dbReference type="Pfam" id="PF04811"/>
    </source>
</evidence>
<dbReference type="GO" id="GO:0090110">
    <property type="term" value="P:COPII-coated vesicle cargo loading"/>
    <property type="evidence" value="ECO:0007669"/>
    <property type="project" value="TreeGrafter"/>
</dbReference>
<evidence type="ECO:0000256" key="2">
    <source>
        <dbReference type="ARBA" id="ARBA00008334"/>
    </source>
</evidence>
<dbReference type="PANTHER" id="PTHR13803:SF6">
    <property type="entry name" value="PROTEIN TRANSPORT PROTEIN SEC24D"/>
    <property type="match status" value="1"/>
</dbReference>
<dbReference type="InterPro" id="IPR036175">
    <property type="entry name" value="Sec23/24_helical_dom_sf"/>
</dbReference>
<feature type="region of interest" description="Disordered" evidence="5">
    <location>
        <begin position="1"/>
        <end position="267"/>
    </location>
</feature>
<evidence type="ECO:0000313" key="11">
    <source>
        <dbReference type="Proteomes" id="UP000525089"/>
    </source>
</evidence>
<evidence type="ECO:0000256" key="5">
    <source>
        <dbReference type="SAM" id="MobiDB-lite"/>
    </source>
</evidence>
<feature type="domain" description="Sec23/Sec24 trunk" evidence="7">
    <location>
        <begin position="437"/>
        <end position="680"/>
    </location>
</feature>
<comment type="subcellular location">
    <subcellularLocation>
        <location evidence="1">Cytoplasm</location>
        <location evidence="1">Cytosol</location>
    </subcellularLocation>
</comment>
<organism evidence="10 11">
    <name type="scientific">Pachyramphus minor</name>
    <dbReference type="NCBI Taxonomy" id="369605"/>
    <lineage>
        <taxon>Eukaryota</taxon>
        <taxon>Metazoa</taxon>
        <taxon>Chordata</taxon>
        <taxon>Craniata</taxon>
        <taxon>Vertebrata</taxon>
        <taxon>Euteleostomi</taxon>
        <taxon>Archelosauria</taxon>
        <taxon>Archosauria</taxon>
        <taxon>Dinosauria</taxon>
        <taxon>Saurischia</taxon>
        <taxon>Theropoda</taxon>
        <taxon>Coelurosauria</taxon>
        <taxon>Aves</taxon>
        <taxon>Neognathae</taxon>
        <taxon>Neoaves</taxon>
        <taxon>Telluraves</taxon>
        <taxon>Australaves</taxon>
        <taxon>Passeriformes</taxon>
        <taxon>Tyrannidae</taxon>
        <taxon>Pachyramphus</taxon>
    </lineage>
</organism>
<feature type="compositionally biased region" description="Pro residues" evidence="5">
    <location>
        <begin position="156"/>
        <end position="179"/>
    </location>
</feature>
<dbReference type="FunFam" id="2.30.30.380:FF:000003">
    <property type="entry name" value="SEC24 homolog D, COPII coat complex component"/>
    <property type="match status" value="1"/>
</dbReference>